<evidence type="ECO:0000313" key="2">
    <source>
        <dbReference type="EMBL" id="KAJ7018130.1"/>
    </source>
</evidence>
<comment type="caution">
    <text evidence="2">The sequence shown here is derived from an EMBL/GenBank/DDBJ whole genome shotgun (WGS) entry which is preliminary data.</text>
</comment>
<keyword evidence="3" id="KW-1185">Reference proteome</keyword>
<organism evidence="2 3">
    <name type="scientific">Mycena alexandri</name>
    <dbReference type="NCBI Taxonomy" id="1745969"/>
    <lineage>
        <taxon>Eukaryota</taxon>
        <taxon>Fungi</taxon>
        <taxon>Dikarya</taxon>
        <taxon>Basidiomycota</taxon>
        <taxon>Agaricomycotina</taxon>
        <taxon>Agaricomycetes</taxon>
        <taxon>Agaricomycetidae</taxon>
        <taxon>Agaricales</taxon>
        <taxon>Marasmiineae</taxon>
        <taxon>Mycenaceae</taxon>
        <taxon>Mycena</taxon>
    </lineage>
</organism>
<feature type="compositionally biased region" description="Basic and acidic residues" evidence="1">
    <location>
        <begin position="89"/>
        <end position="105"/>
    </location>
</feature>
<name>A0AAD6S1E2_9AGAR</name>
<proteinExistence type="predicted"/>
<feature type="region of interest" description="Disordered" evidence="1">
    <location>
        <begin position="19"/>
        <end position="39"/>
    </location>
</feature>
<accession>A0AAD6S1E2</accession>
<evidence type="ECO:0000313" key="3">
    <source>
        <dbReference type="Proteomes" id="UP001218188"/>
    </source>
</evidence>
<gene>
    <name evidence="2" type="ORF">C8F04DRAFT_1199350</name>
</gene>
<protein>
    <submittedName>
        <fullName evidence="2">Uncharacterized protein</fullName>
    </submittedName>
</protein>
<evidence type="ECO:0000256" key="1">
    <source>
        <dbReference type="SAM" id="MobiDB-lite"/>
    </source>
</evidence>
<sequence>MIAQPQYLCRLAYAERPEPQKIESAGNNSPETSLEKNDGIQARFRDFARDIKFSRDNASRATQDDHQFFPETALRARNTKVNMVKGKRSQQDEVKEQGGGREHGRSTRRVTLLKTFRLASFWRVNHFCLWSLETSLENCSQRTTCSPEPAPSGCLHSATRGPAHNTLGRSRFYNGHHRHSESWALLSIILPTLWHNKLLGHQTAVSKRGLIVPGCATALQQAAAPHMTHLVKTRLKPAIRAAHRRRIYGCGGRP</sequence>
<dbReference type="AlphaFoldDB" id="A0AAD6S1E2"/>
<dbReference type="EMBL" id="JARJCM010000355">
    <property type="protein sequence ID" value="KAJ7018130.1"/>
    <property type="molecule type" value="Genomic_DNA"/>
</dbReference>
<dbReference type="Proteomes" id="UP001218188">
    <property type="component" value="Unassembled WGS sequence"/>
</dbReference>
<feature type="region of interest" description="Disordered" evidence="1">
    <location>
        <begin position="80"/>
        <end position="107"/>
    </location>
</feature>
<reference evidence="2" key="1">
    <citation type="submission" date="2023-03" db="EMBL/GenBank/DDBJ databases">
        <title>Massive genome expansion in bonnet fungi (Mycena s.s.) driven by repeated elements and novel gene families across ecological guilds.</title>
        <authorList>
            <consortium name="Lawrence Berkeley National Laboratory"/>
            <person name="Harder C.B."/>
            <person name="Miyauchi S."/>
            <person name="Viragh M."/>
            <person name="Kuo A."/>
            <person name="Thoen E."/>
            <person name="Andreopoulos B."/>
            <person name="Lu D."/>
            <person name="Skrede I."/>
            <person name="Drula E."/>
            <person name="Henrissat B."/>
            <person name="Morin E."/>
            <person name="Kohler A."/>
            <person name="Barry K."/>
            <person name="LaButti K."/>
            <person name="Morin E."/>
            <person name="Salamov A."/>
            <person name="Lipzen A."/>
            <person name="Mereny Z."/>
            <person name="Hegedus B."/>
            <person name="Baldrian P."/>
            <person name="Stursova M."/>
            <person name="Weitz H."/>
            <person name="Taylor A."/>
            <person name="Grigoriev I.V."/>
            <person name="Nagy L.G."/>
            <person name="Martin F."/>
            <person name="Kauserud H."/>
        </authorList>
    </citation>
    <scope>NUCLEOTIDE SEQUENCE</scope>
    <source>
        <strain evidence="2">CBHHK200</strain>
    </source>
</reference>